<accession>A0A183P7T6</accession>
<feature type="non-terminal residue" evidence="1">
    <location>
        <position position="1"/>
    </location>
</feature>
<evidence type="ECO:0000313" key="1">
    <source>
        <dbReference type="EMBL" id="VDP54401.1"/>
    </source>
</evidence>
<organism evidence="1 2">
    <name type="scientific">Schistosoma mattheei</name>
    <dbReference type="NCBI Taxonomy" id="31246"/>
    <lineage>
        <taxon>Eukaryota</taxon>
        <taxon>Metazoa</taxon>
        <taxon>Spiralia</taxon>
        <taxon>Lophotrochozoa</taxon>
        <taxon>Platyhelminthes</taxon>
        <taxon>Trematoda</taxon>
        <taxon>Digenea</taxon>
        <taxon>Strigeidida</taxon>
        <taxon>Schistosomatoidea</taxon>
        <taxon>Schistosomatidae</taxon>
        <taxon>Schistosoma</taxon>
    </lineage>
</organism>
<gene>
    <name evidence="1" type="ORF">SMTD_LOCUS10422</name>
</gene>
<keyword evidence="2" id="KW-1185">Reference proteome</keyword>
<dbReference type="EMBL" id="UZAL01030556">
    <property type="protein sequence ID" value="VDP54401.1"/>
    <property type="molecule type" value="Genomic_DNA"/>
</dbReference>
<reference evidence="1 2" key="1">
    <citation type="submission" date="2018-11" db="EMBL/GenBank/DDBJ databases">
        <authorList>
            <consortium name="Pathogen Informatics"/>
        </authorList>
    </citation>
    <scope>NUCLEOTIDE SEQUENCE [LARGE SCALE GENOMIC DNA]</scope>
    <source>
        <strain>Denwood</strain>
        <strain evidence="2">Zambia</strain>
    </source>
</reference>
<name>A0A183P7T6_9TREM</name>
<evidence type="ECO:0000313" key="2">
    <source>
        <dbReference type="Proteomes" id="UP000269396"/>
    </source>
</evidence>
<dbReference type="AlphaFoldDB" id="A0A183P7T6"/>
<protein>
    <submittedName>
        <fullName evidence="1">Uncharacterized protein</fullName>
    </submittedName>
</protein>
<sequence>AYKHGEEVARILGGVGYCHDLCTSLRRYVQKICEVRLTCGFFILWLNTSVMDSADNPFASLVKNSSVDLVLGESGRPSHLLYIQPFSCGNVQISGSSLDELIFDRTQMRKFNDYDVVSLKTGAATDINDVLASNPISYLVSSYRRACATKQTNALSQIVEDCRKSIVRQIVLLLLVDAESDNPESSTNLFDIIYQALCTDDGDQIAYIQKMFDEVLNHLESESLSDVSVEESCPQSALNSLRPLVNRLLIQLRNIFYSSVQTPTVVNSFLNKQLVGARERVLFCPQRRPLLIMTIWLSKYSVTAQLLIELSFPQSFSSGSFRPDEFEGGLLGRLLVPSHLHSPQAAETIFLTNQAPIGEFFTEEVPLKSVVESEQRTIWQVCYQHLWHLSDISIRFLHNNVQRLSYFRL</sequence>
<proteinExistence type="predicted"/>
<dbReference type="STRING" id="31246.A0A183P7T6"/>
<dbReference type="Proteomes" id="UP000269396">
    <property type="component" value="Unassembled WGS sequence"/>
</dbReference>